<dbReference type="PANTHER" id="PTHR13285:SF20">
    <property type="entry name" value="PROTEIN-CYSTEINE N-PALMITOYLTRANSFERASE HHAT"/>
    <property type="match status" value="1"/>
</dbReference>
<evidence type="ECO:0000256" key="7">
    <source>
        <dbReference type="SAM" id="Phobius"/>
    </source>
</evidence>
<dbReference type="GO" id="GO:0016409">
    <property type="term" value="F:palmitoyltransferase activity"/>
    <property type="evidence" value="ECO:0007669"/>
    <property type="project" value="TreeGrafter"/>
</dbReference>
<feature type="transmembrane region" description="Helical" evidence="7">
    <location>
        <begin position="427"/>
        <end position="447"/>
    </location>
</feature>
<dbReference type="Pfam" id="PF03062">
    <property type="entry name" value="MBOAT"/>
    <property type="match status" value="1"/>
</dbReference>
<evidence type="ECO:0000256" key="5">
    <source>
        <dbReference type="ARBA" id="ARBA00023136"/>
    </source>
</evidence>
<feature type="transmembrane region" description="Helical" evidence="7">
    <location>
        <begin position="233"/>
        <end position="252"/>
    </location>
</feature>
<evidence type="ECO:0000313" key="9">
    <source>
        <dbReference type="Proteomes" id="UP000287033"/>
    </source>
</evidence>
<comment type="similarity">
    <text evidence="6">Belongs to the membrane-bound acyltransferase family. HHAT subfamily.</text>
</comment>
<feature type="transmembrane region" description="Helical" evidence="7">
    <location>
        <begin position="163"/>
        <end position="186"/>
    </location>
</feature>
<dbReference type="Proteomes" id="UP000287033">
    <property type="component" value="Unassembled WGS sequence"/>
</dbReference>
<reference evidence="8 9" key="1">
    <citation type="journal article" date="2018" name="Nat. Ecol. Evol.">
        <title>Shark genomes provide insights into elasmobranch evolution and the origin of vertebrates.</title>
        <authorList>
            <person name="Hara Y"/>
            <person name="Yamaguchi K"/>
            <person name="Onimaru K"/>
            <person name="Kadota M"/>
            <person name="Koyanagi M"/>
            <person name="Keeley SD"/>
            <person name="Tatsumi K"/>
            <person name="Tanaka K"/>
            <person name="Motone F"/>
            <person name="Kageyama Y"/>
            <person name="Nozu R"/>
            <person name="Adachi N"/>
            <person name="Nishimura O"/>
            <person name="Nakagawa R"/>
            <person name="Tanegashima C"/>
            <person name="Kiyatake I"/>
            <person name="Matsumoto R"/>
            <person name="Murakumo K"/>
            <person name="Nishida K"/>
            <person name="Terakita A"/>
            <person name="Kuratani S"/>
            <person name="Sato K"/>
            <person name="Hyodo S Kuraku.S."/>
        </authorList>
    </citation>
    <scope>NUCLEOTIDE SEQUENCE [LARGE SCALE GENOMIC DNA]</scope>
</reference>
<keyword evidence="3" id="KW-0256">Endoplasmic reticulum</keyword>
<keyword evidence="5 7" id="KW-0472">Membrane</keyword>
<accession>A0A401RZA8</accession>
<evidence type="ECO:0000256" key="2">
    <source>
        <dbReference type="ARBA" id="ARBA00022692"/>
    </source>
</evidence>
<proteinExistence type="inferred from homology"/>
<evidence type="ECO:0000313" key="8">
    <source>
        <dbReference type="EMBL" id="GCC23483.1"/>
    </source>
</evidence>
<evidence type="ECO:0000256" key="1">
    <source>
        <dbReference type="ARBA" id="ARBA00004477"/>
    </source>
</evidence>
<dbReference type="InterPro" id="IPR051085">
    <property type="entry name" value="MB_O-acyltransferase"/>
</dbReference>
<feature type="transmembrane region" description="Helical" evidence="7">
    <location>
        <begin position="347"/>
        <end position="369"/>
    </location>
</feature>
<feature type="transmembrane region" description="Helical" evidence="7">
    <location>
        <begin position="192"/>
        <end position="212"/>
    </location>
</feature>
<dbReference type="STRING" id="137246.A0A401RZA8"/>
<evidence type="ECO:0000256" key="3">
    <source>
        <dbReference type="ARBA" id="ARBA00022824"/>
    </source>
</evidence>
<gene>
    <name evidence="8" type="ORF">chiPu_0001879</name>
</gene>
<organism evidence="8 9">
    <name type="scientific">Chiloscyllium punctatum</name>
    <name type="common">Brownbanded bambooshark</name>
    <name type="synonym">Hemiscyllium punctatum</name>
    <dbReference type="NCBI Taxonomy" id="137246"/>
    <lineage>
        <taxon>Eukaryota</taxon>
        <taxon>Metazoa</taxon>
        <taxon>Chordata</taxon>
        <taxon>Craniata</taxon>
        <taxon>Vertebrata</taxon>
        <taxon>Chondrichthyes</taxon>
        <taxon>Elasmobranchii</taxon>
        <taxon>Galeomorphii</taxon>
        <taxon>Galeoidea</taxon>
        <taxon>Orectolobiformes</taxon>
        <taxon>Hemiscylliidae</taxon>
        <taxon>Chiloscyllium</taxon>
    </lineage>
</organism>
<dbReference type="OMA" id="AWAQTYT"/>
<sequence>MDCIVIECLWISSIGAATQFPSGTHSPPQPPACDGAATIGFRRGNIIRREQRECSAARAGHGVMPSACLPSWELSFYLAITVGFHFYSFYEVYQLSRNYEEELDAEFGFEKGFFIWGFKKDPTDFEWSFWTEWTKNLLVWTLLGHIIVSQVTIAFFPKFRMWLLMMYGMLACFLTMGFKGLLVILLHVFISYVVAQLQVPVLSWLCSVLLLYSLQMDSLGKIEKSWYETENEYFLLLFCLALCNLRYTSFSLEYCWYYDGPQRLGVSFCWLLAYIFYYPVFHNGPIICYDDFINQMRKPKASVPKKDLACLLLSGVRVLFWWCLTECMLQLMYIHAIQQQETILESASYWTLGGLGFAHTLFFYMKYLLFYGIPSIIMHLDGIEPPRLPRCTSSLYSFTGTWREFDVGLHRWLVRYIYIPLGGSRHGILRIMFSSAVAFSFVCYWHGGHSFMLNWAALNWAGVMVESILKMICSISPVQEIIEQSLSVRMQRRAHAALASVATTLLILSNLVFLCGNRVGYIYWNRMILQGWPWIPVTVLAYFYCYAQVGIEYDRVKN</sequence>
<name>A0A401RZA8_CHIPU</name>
<evidence type="ECO:0000256" key="4">
    <source>
        <dbReference type="ARBA" id="ARBA00022989"/>
    </source>
</evidence>
<evidence type="ECO:0008006" key="10">
    <source>
        <dbReference type="Google" id="ProtNLM"/>
    </source>
</evidence>
<dbReference type="AlphaFoldDB" id="A0A401RZA8"/>
<feature type="transmembrane region" description="Helical" evidence="7">
    <location>
        <begin position="74"/>
        <end position="90"/>
    </location>
</feature>
<dbReference type="PANTHER" id="PTHR13285">
    <property type="entry name" value="ACYLTRANSFERASE"/>
    <property type="match status" value="1"/>
</dbReference>
<keyword evidence="9" id="KW-1185">Reference proteome</keyword>
<comment type="caution">
    <text evidence="8">The sequence shown here is derived from an EMBL/GenBank/DDBJ whole genome shotgun (WGS) entry which is preliminary data.</text>
</comment>
<dbReference type="OrthoDB" id="420606at2759"/>
<keyword evidence="4 7" id="KW-1133">Transmembrane helix</keyword>
<dbReference type="InterPro" id="IPR004299">
    <property type="entry name" value="MBOAT_fam"/>
</dbReference>
<evidence type="ECO:0000256" key="6">
    <source>
        <dbReference type="ARBA" id="ARBA00038268"/>
    </source>
</evidence>
<feature type="transmembrane region" description="Helical" evidence="7">
    <location>
        <begin position="494"/>
        <end position="514"/>
    </location>
</feature>
<feature type="transmembrane region" description="Helical" evidence="7">
    <location>
        <begin position="264"/>
        <end position="287"/>
    </location>
</feature>
<feature type="transmembrane region" description="Helical" evidence="7">
    <location>
        <begin position="534"/>
        <end position="553"/>
    </location>
</feature>
<dbReference type="GO" id="GO:0005789">
    <property type="term" value="C:endoplasmic reticulum membrane"/>
    <property type="evidence" value="ECO:0007669"/>
    <property type="project" value="UniProtKB-SubCell"/>
</dbReference>
<feature type="transmembrane region" description="Helical" evidence="7">
    <location>
        <begin position="137"/>
        <end position="156"/>
    </location>
</feature>
<feature type="transmembrane region" description="Helical" evidence="7">
    <location>
        <begin position="308"/>
        <end position="335"/>
    </location>
</feature>
<dbReference type="EMBL" id="BEZZ01000031">
    <property type="protein sequence ID" value="GCC23483.1"/>
    <property type="molecule type" value="Genomic_DNA"/>
</dbReference>
<comment type="subcellular location">
    <subcellularLocation>
        <location evidence="1">Endoplasmic reticulum membrane</location>
        <topology evidence="1">Multi-pass membrane protein</topology>
    </subcellularLocation>
</comment>
<keyword evidence="2 7" id="KW-0812">Transmembrane</keyword>
<protein>
    <recommendedName>
        <fullName evidence="10">Protein-cysteine N-palmitoyltransferase HHAT</fullName>
    </recommendedName>
</protein>